<dbReference type="EMBL" id="AP024590">
    <property type="protein sequence ID" value="BCU56456.1"/>
    <property type="molecule type" value="Genomic_DNA"/>
</dbReference>
<comment type="function">
    <text evidence="1">Required for the efficient initiation of filament assembly.</text>
</comment>
<evidence type="ECO:0000256" key="3">
    <source>
        <dbReference type="ARBA" id="ARBA00022795"/>
    </source>
</evidence>
<sequence length="142" mass="16359">MSTRLEQVKSLLRGIRQDEDDYRQLRTQLDTQRLCMIRRDSDALLAVNDAIHLRYQRLSDSARVRRETLLTLGVSGDRDGIAQVFNWLPAAQKAAAQHGWQQLERLAASCQRCNEKNGELLTMQYEFVQTFLGTGPDFIYRG</sequence>
<dbReference type="RefSeq" id="WP_088219988.1">
    <property type="nucleotide sequence ID" value="NZ_AP024590.1"/>
</dbReference>
<evidence type="ECO:0000313" key="4">
    <source>
        <dbReference type="EMBL" id="BCU56456.1"/>
    </source>
</evidence>
<keyword evidence="4" id="KW-0282">Flagellum</keyword>
<protein>
    <submittedName>
        <fullName evidence="4">Flagellar protein FlgN</fullName>
    </submittedName>
</protein>
<evidence type="ECO:0000313" key="5">
    <source>
        <dbReference type="Proteomes" id="UP000682928"/>
    </source>
</evidence>
<organism evidence="4 5">
    <name type="scientific">Enterobacter kobei</name>
    <dbReference type="NCBI Taxonomy" id="208224"/>
    <lineage>
        <taxon>Bacteria</taxon>
        <taxon>Pseudomonadati</taxon>
        <taxon>Pseudomonadota</taxon>
        <taxon>Gammaproteobacteria</taxon>
        <taxon>Enterobacterales</taxon>
        <taxon>Enterobacteriaceae</taxon>
        <taxon>Enterobacter</taxon>
        <taxon>Enterobacter cloacae complex</taxon>
    </lineage>
</organism>
<keyword evidence="3" id="KW-1005">Bacterial flagellum biogenesis</keyword>
<accession>A0AA86IVE7</accession>
<dbReference type="AlphaFoldDB" id="A0AA86IVE7"/>
<dbReference type="SUPFAM" id="SSF140566">
    <property type="entry name" value="FlgN-like"/>
    <property type="match status" value="1"/>
</dbReference>
<evidence type="ECO:0000256" key="1">
    <source>
        <dbReference type="ARBA" id="ARBA00002397"/>
    </source>
</evidence>
<dbReference type="InterPro" id="IPR036679">
    <property type="entry name" value="FlgN-like_sf"/>
</dbReference>
<comment type="similarity">
    <text evidence="2">Belongs to the FlgN family.</text>
</comment>
<name>A0AA86IVE7_9ENTR</name>
<gene>
    <name evidence="4" type="primary">lfgN</name>
    <name evidence="4" type="ORF">ENKO_30500</name>
</gene>
<dbReference type="Proteomes" id="UP000682928">
    <property type="component" value="Chromosome"/>
</dbReference>
<dbReference type="InterPro" id="IPR007809">
    <property type="entry name" value="FlgN-like"/>
</dbReference>
<keyword evidence="4" id="KW-0966">Cell projection</keyword>
<keyword evidence="4" id="KW-0969">Cilium</keyword>
<dbReference type="Gene3D" id="1.20.58.300">
    <property type="entry name" value="FlgN-like"/>
    <property type="match status" value="1"/>
</dbReference>
<dbReference type="GO" id="GO:0044780">
    <property type="term" value="P:bacterial-type flagellum assembly"/>
    <property type="evidence" value="ECO:0007669"/>
    <property type="project" value="InterPro"/>
</dbReference>
<proteinExistence type="inferred from homology"/>
<dbReference type="Pfam" id="PF05130">
    <property type="entry name" value="FlgN"/>
    <property type="match status" value="1"/>
</dbReference>
<reference evidence="4" key="1">
    <citation type="submission" date="2021-04" db="EMBL/GenBank/DDBJ databases">
        <title>Difference and commonality of drug resistance evolution in various bacteria. and drug sensitivity profiles.</title>
        <authorList>
            <person name="Maeda T."/>
            <person name="Shibai A."/>
            <person name="Kawada K."/>
            <person name="Kotani H."/>
            <person name="Tarusawa Y."/>
            <person name="Tanabe K."/>
            <person name="Furusawa C."/>
        </authorList>
    </citation>
    <scope>NUCLEOTIDE SEQUENCE</scope>
    <source>
        <strain evidence="4">JCM 8580</strain>
    </source>
</reference>
<evidence type="ECO:0000256" key="2">
    <source>
        <dbReference type="ARBA" id="ARBA00007703"/>
    </source>
</evidence>